<evidence type="ECO:0000313" key="4">
    <source>
        <dbReference type="Proteomes" id="UP000443582"/>
    </source>
</evidence>
<comment type="caution">
    <text evidence="3">The sequence shown here is derived from an EMBL/GenBank/DDBJ whole genome shotgun (WGS) entry which is preliminary data.</text>
</comment>
<dbReference type="PROSITE" id="PS51257">
    <property type="entry name" value="PROKAR_LIPOPROTEIN"/>
    <property type="match status" value="1"/>
</dbReference>
<dbReference type="Proteomes" id="UP000443582">
    <property type="component" value="Unassembled WGS sequence"/>
</dbReference>
<feature type="chain" id="PRO_5046996264" description="DUF4136 domain-containing protein" evidence="2">
    <location>
        <begin position="20"/>
        <end position="246"/>
    </location>
</feature>
<name>A0ABY0IIL8_9BACT</name>
<feature type="signal peptide" evidence="2">
    <location>
        <begin position="1"/>
        <end position="19"/>
    </location>
</feature>
<gene>
    <name evidence="3" type="ORF">DAY19_03195</name>
</gene>
<evidence type="ECO:0000313" key="3">
    <source>
        <dbReference type="EMBL" id="RZF22793.1"/>
    </source>
</evidence>
<evidence type="ECO:0000256" key="1">
    <source>
        <dbReference type="SAM" id="MobiDB-lite"/>
    </source>
</evidence>
<accession>A0ABY0IIL8</accession>
<dbReference type="RefSeq" id="WP_114705738.1">
    <property type="nucleotide sequence ID" value="NZ_QDKL01000001.1"/>
</dbReference>
<reference evidence="4" key="1">
    <citation type="journal article" date="2019" name="Int. J. Syst. Evol. Microbiol.">
        <title>Halobacteriovorax valvorus sp. nov., a novel prokaryotic predator isolated from coastal seawater of China.</title>
        <authorList>
            <person name="Chen M.-X."/>
        </authorList>
    </citation>
    <scope>NUCLEOTIDE SEQUENCE [LARGE SCALE GENOMIC DNA]</scope>
    <source>
        <strain evidence="4">BL9</strain>
    </source>
</reference>
<keyword evidence="2" id="KW-0732">Signal</keyword>
<sequence>MIKLLVLVSALFMTSCATKVHGLRKTADFTYSNVVNGRLTIGGITHTTEKWDYKKKINLANQFRTDVQEQRKDIIIDSTSYLVKRMGRGLYREMLREIEEDSTLSEQSLTLLNQNLTDRRYIAFARIENDITRNSRETEDVTDTEGKATGDKKLTTTTNRDMDINFFVYDIRNKYLAWNGLIKKSGSNSLDYHIEKKNGLVQFFDLITGSKQGSLDKKYPYPKKPSERYILSRAFSGFAQNLPEKD</sequence>
<dbReference type="EMBL" id="QDKL01000001">
    <property type="protein sequence ID" value="RZF22793.1"/>
    <property type="molecule type" value="Genomic_DNA"/>
</dbReference>
<proteinExistence type="predicted"/>
<keyword evidence="4" id="KW-1185">Reference proteome</keyword>
<organism evidence="3 4">
    <name type="scientific">Halobacteriovorax vibrionivorans</name>
    <dbReference type="NCBI Taxonomy" id="2152716"/>
    <lineage>
        <taxon>Bacteria</taxon>
        <taxon>Pseudomonadati</taxon>
        <taxon>Bdellovibrionota</taxon>
        <taxon>Bacteriovoracia</taxon>
        <taxon>Bacteriovoracales</taxon>
        <taxon>Halobacteriovoraceae</taxon>
        <taxon>Halobacteriovorax</taxon>
    </lineage>
</organism>
<evidence type="ECO:0000256" key="2">
    <source>
        <dbReference type="SAM" id="SignalP"/>
    </source>
</evidence>
<evidence type="ECO:0008006" key="5">
    <source>
        <dbReference type="Google" id="ProtNLM"/>
    </source>
</evidence>
<feature type="region of interest" description="Disordered" evidence="1">
    <location>
        <begin position="135"/>
        <end position="155"/>
    </location>
</feature>
<feature type="compositionally biased region" description="Basic and acidic residues" evidence="1">
    <location>
        <begin position="135"/>
        <end position="154"/>
    </location>
</feature>
<protein>
    <recommendedName>
        <fullName evidence="5">DUF4136 domain-containing protein</fullName>
    </recommendedName>
</protein>